<dbReference type="SUPFAM" id="SSF54523">
    <property type="entry name" value="Pili subunits"/>
    <property type="match status" value="1"/>
</dbReference>
<accession>A0ABS8IV79</accession>
<evidence type="ECO:0000256" key="1">
    <source>
        <dbReference type="SAM" id="Phobius"/>
    </source>
</evidence>
<dbReference type="EMBL" id="JAJHPV010000014">
    <property type="protein sequence ID" value="MCC6072366.1"/>
    <property type="molecule type" value="Genomic_DNA"/>
</dbReference>
<evidence type="ECO:0000313" key="2">
    <source>
        <dbReference type="EMBL" id="MCC6072366.1"/>
    </source>
</evidence>
<evidence type="ECO:0000313" key="3">
    <source>
        <dbReference type="Proteomes" id="UP001198701"/>
    </source>
</evidence>
<keyword evidence="1" id="KW-0472">Membrane</keyword>
<reference evidence="2 3" key="1">
    <citation type="submission" date="2021-11" db="EMBL/GenBank/DDBJ databases">
        <authorList>
            <person name="Huq M.A."/>
        </authorList>
    </citation>
    <scope>NUCLEOTIDE SEQUENCE [LARGE SCALE GENOMIC DNA]</scope>
    <source>
        <strain evidence="2 3">MAHUQ-52</strain>
    </source>
</reference>
<dbReference type="Gene3D" id="3.30.700.10">
    <property type="entry name" value="Glycoprotein, Type 4 Pilin"/>
    <property type="match status" value="1"/>
</dbReference>
<keyword evidence="1" id="KW-0812">Transmembrane</keyword>
<sequence length="284" mass="30497">MTARAVHQARQAGFTLIEAVMVIVIIGVLGAVVAVFIRMPVQGYHDSVARAELTDLADLSLRRMARDLRLALPNSIVVSENGTAVSFFMTKAGGRYLTPDDDLAGQPVLDFVNPANRTFTMIGHPPDNKNAIVKGDYVVVYNLGIEPADAYTGGNRATVEKFTAIDAGKGLYQIELTDNPFAKQDPPMPSPGARFHVVGQPVTYSCPAGSRTLGRQWNYDIVKGKPATNPPAIPLANSVKSCKFDYSTDANSRGALVIITLELESPGDAGIIKLVHQVHVDNTP</sequence>
<dbReference type="Proteomes" id="UP001198701">
    <property type="component" value="Unassembled WGS sequence"/>
</dbReference>
<name>A0ABS8IV79_9BURK</name>
<protein>
    <submittedName>
        <fullName evidence="2">Type II secretion system GspH family protein</fullName>
    </submittedName>
</protein>
<dbReference type="Pfam" id="PF07963">
    <property type="entry name" value="N_methyl"/>
    <property type="match status" value="1"/>
</dbReference>
<dbReference type="RefSeq" id="WP_229433253.1">
    <property type="nucleotide sequence ID" value="NZ_JAJHPV010000014.1"/>
</dbReference>
<dbReference type="NCBIfam" id="TIGR02532">
    <property type="entry name" value="IV_pilin_GFxxxE"/>
    <property type="match status" value="1"/>
</dbReference>
<dbReference type="InterPro" id="IPR045584">
    <property type="entry name" value="Pilin-like"/>
</dbReference>
<comment type="caution">
    <text evidence="2">The sequence shown here is derived from an EMBL/GenBank/DDBJ whole genome shotgun (WGS) entry which is preliminary data.</text>
</comment>
<keyword evidence="1" id="KW-1133">Transmembrane helix</keyword>
<feature type="transmembrane region" description="Helical" evidence="1">
    <location>
        <begin position="12"/>
        <end position="37"/>
    </location>
</feature>
<keyword evidence="3" id="KW-1185">Reference proteome</keyword>
<organism evidence="2 3">
    <name type="scientific">Massilia agrisoli</name>
    <dbReference type="NCBI Taxonomy" id="2892444"/>
    <lineage>
        <taxon>Bacteria</taxon>
        <taxon>Pseudomonadati</taxon>
        <taxon>Pseudomonadota</taxon>
        <taxon>Betaproteobacteria</taxon>
        <taxon>Burkholderiales</taxon>
        <taxon>Oxalobacteraceae</taxon>
        <taxon>Telluria group</taxon>
        <taxon>Massilia</taxon>
    </lineage>
</organism>
<proteinExistence type="predicted"/>
<gene>
    <name evidence="2" type="ORF">LMJ30_15575</name>
</gene>
<dbReference type="PROSITE" id="PS00409">
    <property type="entry name" value="PROKAR_NTER_METHYL"/>
    <property type="match status" value="1"/>
</dbReference>
<dbReference type="InterPro" id="IPR012902">
    <property type="entry name" value="N_methyl_site"/>
</dbReference>